<dbReference type="SUPFAM" id="SSF52833">
    <property type="entry name" value="Thioredoxin-like"/>
    <property type="match status" value="1"/>
</dbReference>
<dbReference type="EMBL" id="SWKR01000001">
    <property type="protein sequence ID" value="TKD53397.1"/>
    <property type="molecule type" value="Genomic_DNA"/>
</dbReference>
<dbReference type="Pfam" id="PF13462">
    <property type="entry name" value="Thioredoxin_4"/>
    <property type="match status" value="1"/>
</dbReference>
<dbReference type="AlphaFoldDB" id="A0A4U1L8T0"/>
<evidence type="ECO:0000256" key="1">
    <source>
        <dbReference type="SAM" id="SignalP"/>
    </source>
</evidence>
<proteinExistence type="predicted"/>
<comment type="caution">
    <text evidence="3">The sequence shown here is derived from an EMBL/GenBank/DDBJ whole genome shotgun (WGS) entry which is preliminary data.</text>
</comment>
<organism evidence="3 4">
    <name type="scientific">Sphingomonas baiyangensis</name>
    <dbReference type="NCBI Taxonomy" id="2572576"/>
    <lineage>
        <taxon>Bacteria</taxon>
        <taxon>Pseudomonadati</taxon>
        <taxon>Pseudomonadota</taxon>
        <taxon>Alphaproteobacteria</taxon>
        <taxon>Sphingomonadales</taxon>
        <taxon>Sphingomonadaceae</taxon>
        <taxon>Sphingomonas</taxon>
    </lineage>
</organism>
<dbReference type="OrthoDB" id="8478320at2"/>
<feature type="chain" id="PRO_5020979512" evidence="1">
    <location>
        <begin position="22"/>
        <end position="239"/>
    </location>
</feature>
<accession>A0A4U1L8T0</accession>
<dbReference type="InterPro" id="IPR012336">
    <property type="entry name" value="Thioredoxin-like_fold"/>
</dbReference>
<dbReference type="Gene3D" id="1.10.40.110">
    <property type="match status" value="1"/>
</dbReference>
<feature type="signal peptide" evidence="1">
    <location>
        <begin position="1"/>
        <end position="21"/>
    </location>
</feature>
<keyword evidence="1" id="KW-0732">Signal</keyword>
<keyword evidence="4" id="KW-1185">Reference proteome</keyword>
<dbReference type="PROSITE" id="PS51257">
    <property type="entry name" value="PROKAR_LIPOPROTEIN"/>
    <property type="match status" value="1"/>
</dbReference>
<name>A0A4U1L8T0_9SPHN</name>
<evidence type="ECO:0000313" key="3">
    <source>
        <dbReference type="EMBL" id="TKD53397.1"/>
    </source>
</evidence>
<protein>
    <submittedName>
        <fullName evidence="3">Protein-disulfide isomerase</fullName>
    </submittedName>
</protein>
<sequence>MMRVILALAPIALLAACGGDAGNSSAPAEPVAGATPPAGQQWTEVVSETPEGGFRMGNPDAPIKLVEYGSRGCPACAAFARDGYEPLTQMVSSGKVSFEFRDFLLGSGADIAAAALGRCGGPGPFFPIMEQMYANQPQFFERLQAMTPEVQAQMQNMSPAEQVTAVAEQGGYLEFVQQRGIPEAQARACLADTATIERLVKATQDATEVTGTPSFFINGDKIDAVSWEQVQAALRQRGA</sequence>
<dbReference type="Proteomes" id="UP000309138">
    <property type="component" value="Unassembled WGS sequence"/>
</dbReference>
<dbReference type="Gene3D" id="3.40.30.10">
    <property type="entry name" value="Glutaredoxin"/>
    <property type="match status" value="1"/>
</dbReference>
<dbReference type="GO" id="GO:0016853">
    <property type="term" value="F:isomerase activity"/>
    <property type="evidence" value="ECO:0007669"/>
    <property type="project" value="UniProtKB-KW"/>
</dbReference>
<keyword evidence="3" id="KW-0413">Isomerase</keyword>
<evidence type="ECO:0000313" key="4">
    <source>
        <dbReference type="Proteomes" id="UP000309138"/>
    </source>
</evidence>
<gene>
    <name evidence="3" type="ORF">FBR43_02810</name>
</gene>
<feature type="domain" description="Thioredoxin-like fold" evidence="2">
    <location>
        <begin position="52"/>
        <end position="234"/>
    </location>
</feature>
<reference evidence="3 4" key="1">
    <citation type="submission" date="2019-04" db="EMBL/GenBank/DDBJ databases">
        <authorList>
            <person name="Yang Y."/>
            <person name="Wei D."/>
        </authorList>
    </citation>
    <scope>NUCLEOTIDE SEQUENCE [LARGE SCALE GENOMIC DNA]</scope>
    <source>
        <strain evidence="3 4">L-1-4w-11</strain>
    </source>
</reference>
<dbReference type="InterPro" id="IPR036249">
    <property type="entry name" value="Thioredoxin-like_sf"/>
</dbReference>
<evidence type="ECO:0000259" key="2">
    <source>
        <dbReference type="Pfam" id="PF13462"/>
    </source>
</evidence>